<keyword evidence="7" id="KW-1185">Reference proteome</keyword>
<organism evidence="6 7">
    <name type="scientific">Marasmiellus scandens</name>
    <dbReference type="NCBI Taxonomy" id="2682957"/>
    <lineage>
        <taxon>Eukaryota</taxon>
        <taxon>Fungi</taxon>
        <taxon>Dikarya</taxon>
        <taxon>Basidiomycota</taxon>
        <taxon>Agaricomycotina</taxon>
        <taxon>Agaricomycetes</taxon>
        <taxon>Agaricomycetidae</taxon>
        <taxon>Agaricales</taxon>
        <taxon>Marasmiineae</taxon>
        <taxon>Omphalotaceae</taxon>
        <taxon>Marasmiellus</taxon>
    </lineage>
</organism>
<name>A0ABR1IVD3_9AGAR</name>
<evidence type="ECO:0000256" key="4">
    <source>
        <dbReference type="SAM" id="MobiDB-lite"/>
    </source>
</evidence>
<dbReference type="SMART" id="SM00220">
    <property type="entry name" value="S_TKc"/>
    <property type="match status" value="1"/>
</dbReference>
<feature type="repeat" description="ANK" evidence="3">
    <location>
        <begin position="803"/>
        <end position="835"/>
    </location>
</feature>
<protein>
    <recommendedName>
        <fullName evidence="5">Protein kinase domain-containing protein</fullName>
    </recommendedName>
</protein>
<evidence type="ECO:0000313" key="7">
    <source>
        <dbReference type="Proteomes" id="UP001498398"/>
    </source>
</evidence>
<proteinExistence type="predicted"/>
<dbReference type="PROSITE" id="PS00108">
    <property type="entry name" value="PROTEIN_KINASE_ST"/>
    <property type="match status" value="1"/>
</dbReference>
<feature type="region of interest" description="Disordered" evidence="4">
    <location>
        <begin position="473"/>
        <end position="493"/>
    </location>
</feature>
<feature type="region of interest" description="Disordered" evidence="4">
    <location>
        <begin position="35"/>
        <end position="65"/>
    </location>
</feature>
<keyword evidence="2 3" id="KW-0040">ANK repeat</keyword>
<dbReference type="InterPro" id="IPR002110">
    <property type="entry name" value="Ankyrin_rpt"/>
</dbReference>
<dbReference type="SMART" id="SM00248">
    <property type="entry name" value="ANK"/>
    <property type="match status" value="5"/>
</dbReference>
<gene>
    <name evidence="6" type="ORF">VKT23_016173</name>
</gene>
<evidence type="ECO:0000256" key="2">
    <source>
        <dbReference type="ARBA" id="ARBA00023043"/>
    </source>
</evidence>
<dbReference type="Gene3D" id="1.10.510.10">
    <property type="entry name" value="Transferase(Phosphotransferase) domain 1"/>
    <property type="match status" value="1"/>
</dbReference>
<evidence type="ECO:0000259" key="5">
    <source>
        <dbReference type="PROSITE" id="PS50011"/>
    </source>
</evidence>
<dbReference type="SUPFAM" id="SSF56112">
    <property type="entry name" value="Protein kinase-like (PK-like)"/>
    <property type="match status" value="1"/>
</dbReference>
<evidence type="ECO:0000256" key="1">
    <source>
        <dbReference type="ARBA" id="ARBA00022737"/>
    </source>
</evidence>
<feature type="compositionally biased region" description="Basic and acidic residues" evidence="4">
    <location>
        <begin position="336"/>
        <end position="346"/>
    </location>
</feature>
<dbReference type="PROSITE" id="PS50011">
    <property type="entry name" value="PROTEIN_KINASE_DOM"/>
    <property type="match status" value="1"/>
</dbReference>
<evidence type="ECO:0000256" key="3">
    <source>
        <dbReference type="PROSITE-ProRule" id="PRU00023"/>
    </source>
</evidence>
<dbReference type="InterPro" id="IPR036770">
    <property type="entry name" value="Ankyrin_rpt-contain_sf"/>
</dbReference>
<dbReference type="SUPFAM" id="SSF48403">
    <property type="entry name" value="Ankyrin repeat"/>
    <property type="match status" value="2"/>
</dbReference>
<dbReference type="PROSITE" id="PS50297">
    <property type="entry name" value="ANK_REP_REGION"/>
    <property type="match status" value="1"/>
</dbReference>
<reference evidence="6 7" key="1">
    <citation type="submission" date="2024-01" db="EMBL/GenBank/DDBJ databases">
        <title>A draft genome for the cacao thread blight pathogen Marasmiellus scandens.</title>
        <authorList>
            <person name="Baruah I.K."/>
            <person name="Leung J."/>
            <person name="Bukari Y."/>
            <person name="Amoako-Attah I."/>
            <person name="Meinhardt L.W."/>
            <person name="Bailey B.A."/>
            <person name="Cohen S.P."/>
        </authorList>
    </citation>
    <scope>NUCLEOTIDE SEQUENCE [LARGE SCALE GENOMIC DNA]</scope>
    <source>
        <strain evidence="6 7">GH-19</strain>
    </source>
</reference>
<dbReference type="Pfam" id="PF12796">
    <property type="entry name" value="Ank_2"/>
    <property type="match status" value="1"/>
</dbReference>
<dbReference type="Pfam" id="PF07714">
    <property type="entry name" value="PK_Tyr_Ser-Thr"/>
    <property type="match status" value="1"/>
</dbReference>
<feature type="domain" description="Protein kinase" evidence="5">
    <location>
        <begin position="100"/>
        <end position="466"/>
    </location>
</feature>
<dbReference type="EMBL" id="JBANRG010000059">
    <property type="protein sequence ID" value="KAK7442201.1"/>
    <property type="molecule type" value="Genomic_DNA"/>
</dbReference>
<sequence length="1364" mass="152701">MQVKLTAFISFLHTKTKDDTPRPNRMSSNWISASFSSSSNFSSDAGTGRHPDEPQVPQPVPSSRVGPSLATLVSLTLALEQDLHDDGPFLFDLDSLPFNFSTRTQVASGGSFSVERVQLDQTWLESKDRDGKPLPLWHDPLLPPPRTQAELIRRTTRSRMPWKWWGKYVALKFVRRRGSSADGSGDGGREDAVYWTQLILELRTFLHSPIRYHPNVVRFLGLTWDPSLGMSTQTHFPAFILELSELGTLAQFQMNREGGLEMETKMLLGHDVAKGISILHACGIIHGDLKHENVLVFPHPGRRRGRRKDGEEIKFIAKVADFGGSVMDLESEDGGSDERSGTESRFRLHTSTPPYDAPETQDHNLLFSAEMMKKTDVYSLGLLVWRIMLDGKNPFDYLGALTDTLIYRLKESGEVLARARESVRKYLVDGNKLDLVDHVFDHTIQVDPLGRDLVQAVAALEVQSMLDIRPLLDETEEKDSQREEKRRNTAPGAHGIDWESIHLFQARFRKNSGTFDYQEDGPGARSRLPSPPSVDTFVFNAQKLKSVLPWSTQVALFQDLQRITSTDPTFPFISNPDSERSFARAILNIRLPPSTAAFYLFQSHMYELGTTLNPYHATHWLRKAAFASISSEGDLEPSEMHLAQAWCSRVHLALGRFLDSSHPIAIKWLTHSIIRGHRGCIRDIDSIATGLNAQAKDSLLKGRDKALKGLNTISAGFGAPWFMLGGSLKEEWMYHLDDLPRLCKSILFYDHPQRTPQSVVDDLYVNRWGHSLVHLAAAMGNLLALKALVEIFGASVGLRCRLNDDTPLLCASRGGHTDCVLYLLDKGADAEPDGSPYAPETPLYWLCAFRSIEDMLEVGRRLVYAGASLKSRRSTRIPKRNQRSEADYEDLFLLPVSPLSRAVMMQSKDAVAVLLGLGADPLEGYDARSSEQSSICPIVLASVLGYSEILKMLLGHLDQTEEGRNKLVFDEAEMLYLALDRLITIYDPTSLESRITRHGAAADAQTRETLRMLHDRRERLRALGNTDKEAYYRRITLALMVALERKEIVGMLLDLEYDPHGIPEACPIIEAVKLNHEPIYRLLIERGADPKTRVVSEGVEYDLLQILAENKMVHGRPGLYITEQLISSGVSVDCQQRQDGKARSAFVSAVINQDFELADCLLRHGAKVDFQFAFPGAARSKASVLGFLIHHPTERNLESVNYLLNVSDRMPAIAPPSFIVSEEEPYSVLHLAARARARTDMQKKTLGLMVRAVLTRPEYAYRVDYHIPNTSEFQPALLWAIIFLNLEVVEELIDSGADVNIEANIGSGVTPLVMAKWLGAMYPNVPEEMKKLLGENEVEKKRSLRRLEVIVGISQAVGAPSSDL</sequence>
<feature type="compositionally biased region" description="Basic and acidic residues" evidence="4">
    <location>
        <begin position="478"/>
        <end position="487"/>
    </location>
</feature>
<dbReference type="InterPro" id="IPR051165">
    <property type="entry name" value="Multifunctional_ANK_Repeat"/>
</dbReference>
<dbReference type="PROSITE" id="PS50088">
    <property type="entry name" value="ANK_REPEAT"/>
    <property type="match status" value="1"/>
</dbReference>
<dbReference type="Proteomes" id="UP001498398">
    <property type="component" value="Unassembled WGS sequence"/>
</dbReference>
<dbReference type="InterPro" id="IPR008271">
    <property type="entry name" value="Ser/Thr_kinase_AS"/>
</dbReference>
<dbReference type="PANTHER" id="PTHR24123:SF142">
    <property type="entry name" value="ANKYRIN"/>
    <property type="match status" value="1"/>
</dbReference>
<dbReference type="InterPro" id="IPR001245">
    <property type="entry name" value="Ser-Thr/Tyr_kinase_cat_dom"/>
</dbReference>
<feature type="region of interest" description="Disordered" evidence="4">
    <location>
        <begin position="329"/>
        <end position="360"/>
    </location>
</feature>
<dbReference type="Gene3D" id="1.25.40.20">
    <property type="entry name" value="Ankyrin repeat-containing domain"/>
    <property type="match status" value="3"/>
</dbReference>
<comment type="caution">
    <text evidence="6">The sequence shown here is derived from an EMBL/GenBank/DDBJ whole genome shotgun (WGS) entry which is preliminary data.</text>
</comment>
<dbReference type="InterPro" id="IPR000719">
    <property type="entry name" value="Prot_kinase_dom"/>
</dbReference>
<accession>A0ABR1IVD3</accession>
<keyword evidence="1" id="KW-0677">Repeat</keyword>
<evidence type="ECO:0000313" key="6">
    <source>
        <dbReference type="EMBL" id="KAK7442201.1"/>
    </source>
</evidence>
<dbReference type="PANTHER" id="PTHR24123">
    <property type="entry name" value="ANKYRIN REPEAT-CONTAINING"/>
    <property type="match status" value="1"/>
</dbReference>
<dbReference type="InterPro" id="IPR011009">
    <property type="entry name" value="Kinase-like_dom_sf"/>
</dbReference>